<dbReference type="OMA" id="TYIMTTA"/>
<proteinExistence type="predicted"/>
<reference evidence="2 3" key="1">
    <citation type="journal article" date="2007" name="Proc. Natl. Acad. Sci. U.S.A.">
        <title>The tiny eukaryote Ostreococcus provides genomic insights into the paradox of plankton speciation.</title>
        <authorList>
            <person name="Palenik B."/>
            <person name="Grimwood J."/>
            <person name="Aerts A."/>
            <person name="Rouze P."/>
            <person name="Salamov A."/>
            <person name="Putnam N."/>
            <person name="Dupont C."/>
            <person name="Jorgensen R."/>
            <person name="Derelle E."/>
            <person name="Rombauts S."/>
            <person name="Zhou K."/>
            <person name="Otillar R."/>
            <person name="Merchant S.S."/>
            <person name="Podell S."/>
            <person name="Gaasterland T."/>
            <person name="Napoli C."/>
            <person name="Gendler K."/>
            <person name="Manuell A."/>
            <person name="Tai V."/>
            <person name="Vallon O."/>
            <person name="Piganeau G."/>
            <person name="Jancek S."/>
            <person name="Heijde M."/>
            <person name="Jabbari K."/>
            <person name="Bowler C."/>
            <person name="Lohr M."/>
            <person name="Robbens S."/>
            <person name="Werner G."/>
            <person name="Dubchak I."/>
            <person name="Pazour G.J."/>
            <person name="Ren Q."/>
            <person name="Paulsen I."/>
            <person name="Delwiche C."/>
            <person name="Schmutz J."/>
            <person name="Rokhsar D."/>
            <person name="Van de Peer Y."/>
            <person name="Moreau H."/>
            <person name="Grigoriev I.V."/>
        </authorList>
    </citation>
    <scope>NUCLEOTIDE SEQUENCE [LARGE SCALE GENOMIC DNA]</scope>
    <source>
        <strain evidence="2 3">CCE9901</strain>
    </source>
</reference>
<organism evidence="2 3">
    <name type="scientific">Ostreococcus lucimarinus (strain CCE9901)</name>
    <dbReference type="NCBI Taxonomy" id="436017"/>
    <lineage>
        <taxon>Eukaryota</taxon>
        <taxon>Viridiplantae</taxon>
        <taxon>Chlorophyta</taxon>
        <taxon>Mamiellophyceae</taxon>
        <taxon>Mamiellales</taxon>
        <taxon>Bathycoccaceae</taxon>
        <taxon>Ostreococcus</taxon>
    </lineage>
</organism>
<dbReference type="SUPFAM" id="SSF51735">
    <property type="entry name" value="NAD(P)-binding Rossmann-fold domains"/>
    <property type="match status" value="1"/>
</dbReference>
<dbReference type="Proteomes" id="UP000001568">
    <property type="component" value="Chromosome 1"/>
</dbReference>
<dbReference type="Gramene" id="ABO93957">
    <property type="protein sequence ID" value="ABO93957"/>
    <property type="gene ID" value="OSTLU_29217"/>
</dbReference>
<dbReference type="InterPro" id="IPR036291">
    <property type="entry name" value="NAD(P)-bd_dom_sf"/>
</dbReference>
<dbReference type="eggNOG" id="KOG1208">
    <property type="taxonomic scope" value="Eukaryota"/>
</dbReference>
<dbReference type="EMBL" id="CP000581">
    <property type="protein sequence ID" value="ABO93957.1"/>
    <property type="molecule type" value="Genomic_DNA"/>
</dbReference>
<dbReference type="GO" id="GO:0008667">
    <property type="term" value="F:2,3-dihydro-2,3-dihydroxybenzoate dehydrogenase activity"/>
    <property type="evidence" value="ECO:0007669"/>
    <property type="project" value="InterPro"/>
</dbReference>
<dbReference type="InterPro" id="IPR052992">
    <property type="entry name" value="SDR_member_12"/>
</dbReference>
<dbReference type="KEGG" id="olu:OSTLU_29217"/>
<dbReference type="GO" id="GO:0019290">
    <property type="term" value="P:siderophore biosynthetic process"/>
    <property type="evidence" value="ECO:0007669"/>
    <property type="project" value="InterPro"/>
</dbReference>
<dbReference type="GeneID" id="4999824"/>
<evidence type="ECO:0000313" key="3">
    <source>
        <dbReference type="Proteomes" id="UP000001568"/>
    </source>
</evidence>
<evidence type="ECO:0000256" key="1">
    <source>
        <dbReference type="SAM" id="MobiDB-lite"/>
    </source>
</evidence>
<evidence type="ECO:0000313" key="2">
    <source>
        <dbReference type="EMBL" id="ABO93957.1"/>
    </source>
</evidence>
<dbReference type="PRINTS" id="PR01397">
    <property type="entry name" value="DHBDHDRGNASE"/>
</dbReference>
<dbReference type="Gene3D" id="3.40.50.720">
    <property type="entry name" value="NAD(P)-binding Rossmann-like Domain"/>
    <property type="match status" value="1"/>
</dbReference>
<feature type="region of interest" description="Disordered" evidence="1">
    <location>
        <begin position="361"/>
        <end position="393"/>
    </location>
</feature>
<dbReference type="Pfam" id="PF00106">
    <property type="entry name" value="adh_short"/>
    <property type="match status" value="1"/>
</dbReference>
<keyword evidence="3" id="KW-1185">Reference proteome</keyword>
<protein>
    <submittedName>
        <fullName evidence="2">Uncharacterized protein</fullName>
    </submittedName>
</protein>
<accession>A4RS22</accession>
<dbReference type="HOGENOM" id="CLU_010194_44_8_1"/>
<dbReference type="OrthoDB" id="497285at2759"/>
<dbReference type="STRING" id="436017.A4RS22"/>
<name>A4RS22_OSTLU</name>
<dbReference type="AlphaFoldDB" id="A4RS22"/>
<sequence>MTSAYRALAFAAHGYRAYLGDAFERLRLPALPERDLSGAECVVTGANQGIGFEVAGALVERGARVHCVCRDEARGSAAVEALNARASQTGRGRGRAELHACDLSSLAQTRRFVERYTASGRALHALVCNAGAMVHERGNTSEGFERNFAVNTLGTHVLVAGLRPVLGRTAQGDANLEGEGGYYAPRVVVVSSAGMMTEPLEVKDLEMRRTKKFDGVKQYARGKRHQTAMMERWARLELENVGEERVKSGRGYVGYYSMHPGWVATTGVANALPKFYASMAGKLRTTAQGADTILYLLTAGTEDLQPGAFYFDRAPVAKHITCGFTRYEPKQVDALVSKLDALQAEGSVRSEKNLLKASGSFTKGSATKDASTKDASPSSETKTKRSNPSWNIR</sequence>
<dbReference type="InterPro" id="IPR003560">
    <property type="entry name" value="DHB_DH"/>
</dbReference>
<dbReference type="PANTHER" id="PTHR44656">
    <property type="entry name" value="DEHYDROGENASE/REDUCTASE SDR FAMILY MEMBER 12"/>
    <property type="match status" value="1"/>
</dbReference>
<dbReference type="PANTHER" id="PTHR44656:SF7">
    <property type="entry name" value="DEHYDROGENASE_REDUCTASE SDR FAMILY MEMBER 12"/>
    <property type="match status" value="1"/>
</dbReference>
<dbReference type="InterPro" id="IPR002347">
    <property type="entry name" value="SDR_fam"/>
</dbReference>
<dbReference type="RefSeq" id="XP_001415665.1">
    <property type="nucleotide sequence ID" value="XM_001415628.1"/>
</dbReference>
<gene>
    <name evidence="2" type="ORF">OSTLU_29217</name>
</gene>